<evidence type="ECO:0008006" key="4">
    <source>
        <dbReference type="Google" id="ProtNLM"/>
    </source>
</evidence>
<evidence type="ECO:0000256" key="1">
    <source>
        <dbReference type="SAM" id="Phobius"/>
    </source>
</evidence>
<organism evidence="2 3">
    <name type="scientific">Microbulbifer pacificus</name>
    <dbReference type="NCBI Taxonomy" id="407164"/>
    <lineage>
        <taxon>Bacteria</taxon>
        <taxon>Pseudomonadati</taxon>
        <taxon>Pseudomonadota</taxon>
        <taxon>Gammaproteobacteria</taxon>
        <taxon>Cellvibrionales</taxon>
        <taxon>Microbulbiferaceae</taxon>
        <taxon>Microbulbifer</taxon>
    </lineage>
</organism>
<reference evidence="2 3" key="1">
    <citation type="submission" date="2023-10" db="EMBL/GenBank/DDBJ databases">
        <title>Description of Microbulbifer bruguierae sp. nov., isolated from the sediments of mangrove plant Bruguiera sexangula and comparative genomic analyses of the genus Microbulbifer.</title>
        <authorList>
            <person name="Long M."/>
        </authorList>
    </citation>
    <scope>NUCLEOTIDE SEQUENCE [LARGE SCALE GENOMIC DNA]</scope>
    <source>
        <strain evidence="2 3">SPO729</strain>
    </source>
</reference>
<evidence type="ECO:0000313" key="3">
    <source>
        <dbReference type="Proteomes" id="UP001302477"/>
    </source>
</evidence>
<name>A0AAU0MYS2_9GAMM</name>
<feature type="transmembrane region" description="Helical" evidence="1">
    <location>
        <begin position="12"/>
        <end position="36"/>
    </location>
</feature>
<keyword evidence="3" id="KW-1185">Reference proteome</keyword>
<dbReference type="RefSeq" id="WP_318953526.1">
    <property type="nucleotide sequence ID" value="NZ_CP137555.1"/>
</dbReference>
<proteinExistence type="predicted"/>
<accession>A0AAU0MYS2</accession>
<dbReference type="AlphaFoldDB" id="A0AAU0MYS2"/>
<evidence type="ECO:0000313" key="2">
    <source>
        <dbReference type="EMBL" id="WOX05052.1"/>
    </source>
</evidence>
<sequence length="89" mass="9790">MKSNFLRAFKAYRDLALFVLLVAGSSVLGVFVFRLVVSGFSENFLSLDYVITLVKIIMALVILLPAVILSVVGIFLVAFKMFGAETKVK</sequence>
<keyword evidence="1" id="KW-0472">Membrane</keyword>
<dbReference type="EMBL" id="CP137555">
    <property type="protein sequence ID" value="WOX05052.1"/>
    <property type="molecule type" value="Genomic_DNA"/>
</dbReference>
<dbReference type="Proteomes" id="UP001302477">
    <property type="component" value="Chromosome"/>
</dbReference>
<keyword evidence="1" id="KW-1133">Transmembrane helix</keyword>
<protein>
    <recommendedName>
        <fullName evidence="4">LptF/LptG family permease</fullName>
    </recommendedName>
</protein>
<gene>
    <name evidence="2" type="ORF">R5R33_15085</name>
</gene>
<feature type="transmembrane region" description="Helical" evidence="1">
    <location>
        <begin position="56"/>
        <end position="79"/>
    </location>
</feature>
<keyword evidence="1" id="KW-0812">Transmembrane</keyword>
<dbReference type="KEGG" id="mpaf:R5R33_15085"/>